<evidence type="ECO:0000256" key="5">
    <source>
        <dbReference type="ARBA" id="ARBA00022989"/>
    </source>
</evidence>
<feature type="transmembrane region" description="Helical" evidence="7">
    <location>
        <begin position="23"/>
        <end position="45"/>
    </location>
</feature>
<keyword evidence="9" id="KW-0762">Sugar transport</keyword>
<evidence type="ECO:0000256" key="3">
    <source>
        <dbReference type="ARBA" id="ARBA00022475"/>
    </source>
</evidence>
<dbReference type="InterPro" id="IPR035906">
    <property type="entry name" value="MetI-like_sf"/>
</dbReference>
<dbReference type="GO" id="GO:0005886">
    <property type="term" value="C:plasma membrane"/>
    <property type="evidence" value="ECO:0007669"/>
    <property type="project" value="UniProtKB-SubCell"/>
</dbReference>
<keyword evidence="2 7" id="KW-0813">Transport</keyword>
<dbReference type="Pfam" id="PF00528">
    <property type="entry name" value="BPD_transp_1"/>
    <property type="match status" value="1"/>
</dbReference>
<comment type="subcellular location">
    <subcellularLocation>
        <location evidence="1 7">Cell membrane</location>
        <topology evidence="1 7">Multi-pass membrane protein</topology>
    </subcellularLocation>
</comment>
<evidence type="ECO:0000313" key="9">
    <source>
        <dbReference type="EMBL" id="TCL57862.1"/>
    </source>
</evidence>
<feature type="domain" description="ABC transmembrane type-1" evidence="8">
    <location>
        <begin position="84"/>
        <end position="298"/>
    </location>
</feature>
<gene>
    <name evidence="9" type="ORF">EDC14_104411</name>
</gene>
<dbReference type="CDD" id="cd06261">
    <property type="entry name" value="TM_PBP2"/>
    <property type="match status" value="1"/>
</dbReference>
<protein>
    <submittedName>
        <fullName evidence="9">Multiple sugar transport system permease protein</fullName>
    </submittedName>
</protein>
<dbReference type="OrthoDB" id="9761387at2"/>
<reference evidence="9 10" key="1">
    <citation type="submission" date="2019-03" db="EMBL/GenBank/DDBJ databases">
        <title>Genomic Encyclopedia of Type Strains, Phase IV (KMG-IV): sequencing the most valuable type-strain genomes for metagenomic binning, comparative biology and taxonomic classification.</title>
        <authorList>
            <person name="Goeker M."/>
        </authorList>
    </citation>
    <scope>NUCLEOTIDE SEQUENCE [LARGE SCALE GENOMIC DNA]</scope>
    <source>
        <strain evidence="9 10">LX-B</strain>
    </source>
</reference>
<feature type="transmembrane region" description="Helical" evidence="7">
    <location>
        <begin position="245"/>
        <end position="268"/>
    </location>
</feature>
<dbReference type="InterPro" id="IPR000515">
    <property type="entry name" value="MetI-like"/>
</dbReference>
<dbReference type="PROSITE" id="PS50928">
    <property type="entry name" value="ABC_TM1"/>
    <property type="match status" value="1"/>
</dbReference>
<evidence type="ECO:0000256" key="1">
    <source>
        <dbReference type="ARBA" id="ARBA00004651"/>
    </source>
</evidence>
<feature type="transmembrane region" description="Helical" evidence="7">
    <location>
        <begin position="280"/>
        <end position="298"/>
    </location>
</feature>
<sequence>MQTEKMVVLNPANATRKKTQDRLFIFFALLPAFLVVATCCFIPVVQSIAMSFFKYVLSRSGDYLWNNFENYRQIFSEGDLLPAIRVTLLYVFVVVAVQLSLGLVLAVILNKSIAGRKFIRSLILLPWVVPTIITALLWAWLFHTQYGIVNFILVQLHILEKPVSWLGDIQLALPSIMITSVWKQLPLMVLMLLAGLQSIPLEMYEAALIDGANGLKTFLHITLPFLRNVIRTTVLMSIIMNFKQFPLFWTMTGGGPVNATTTLAIYSYKNAFVSLNFGKGAAIATIWLLILLLTYFIYDKVFKVNEIE</sequence>
<feature type="transmembrane region" description="Helical" evidence="7">
    <location>
        <begin position="122"/>
        <end position="143"/>
    </location>
</feature>
<dbReference type="GO" id="GO:0055085">
    <property type="term" value="P:transmembrane transport"/>
    <property type="evidence" value="ECO:0007669"/>
    <property type="project" value="InterPro"/>
</dbReference>
<comment type="caution">
    <text evidence="9">The sequence shown here is derived from an EMBL/GenBank/DDBJ whole genome shotgun (WGS) entry which is preliminary data.</text>
</comment>
<keyword evidence="5 7" id="KW-1133">Transmembrane helix</keyword>
<dbReference type="Proteomes" id="UP000295008">
    <property type="component" value="Unassembled WGS sequence"/>
</dbReference>
<dbReference type="EMBL" id="SLUN01000044">
    <property type="protein sequence ID" value="TCL57862.1"/>
    <property type="molecule type" value="Genomic_DNA"/>
</dbReference>
<accession>A0A4V2QBV0</accession>
<dbReference type="PANTHER" id="PTHR30193:SF37">
    <property type="entry name" value="INNER MEMBRANE ABC TRANSPORTER PERMEASE PROTEIN YCJO"/>
    <property type="match status" value="1"/>
</dbReference>
<evidence type="ECO:0000313" key="10">
    <source>
        <dbReference type="Proteomes" id="UP000295008"/>
    </source>
</evidence>
<proteinExistence type="inferred from homology"/>
<keyword evidence="10" id="KW-1185">Reference proteome</keyword>
<organism evidence="9 10">
    <name type="scientific">Hydrogenispora ethanolica</name>
    <dbReference type="NCBI Taxonomy" id="1082276"/>
    <lineage>
        <taxon>Bacteria</taxon>
        <taxon>Bacillati</taxon>
        <taxon>Bacillota</taxon>
        <taxon>Hydrogenispora</taxon>
    </lineage>
</organism>
<comment type="similarity">
    <text evidence="7">Belongs to the binding-protein-dependent transport system permease family.</text>
</comment>
<evidence type="ECO:0000256" key="6">
    <source>
        <dbReference type="ARBA" id="ARBA00023136"/>
    </source>
</evidence>
<evidence type="ECO:0000256" key="7">
    <source>
        <dbReference type="RuleBase" id="RU363032"/>
    </source>
</evidence>
<evidence type="ECO:0000259" key="8">
    <source>
        <dbReference type="PROSITE" id="PS50928"/>
    </source>
</evidence>
<dbReference type="RefSeq" id="WP_132016961.1">
    <property type="nucleotide sequence ID" value="NZ_SLUN01000044.1"/>
</dbReference>
<evidence type="ECO:0000256" key="2">
    <source>
        <dbReference type="ARBA" id="ARBA00022448"/>
    </source>
</evidence>
<feature type="transmembrane region" description="Helical" evidence="7">
    <location>
        <begin position="88"/>
        <end position="110"/>
    </location>
</feature>
<keyword evidence="6 7" id="KW-0472">Membrane</keyword>
<name>A0A4V2QBV0_HYDET</name>
<keyword evidence="4 7" id="KW-0812">Transmembrane</keyword>
<dbReference type="AlphaFoldDB" id="A0A4V2QBV0"/>
<dbReference type="InterPro" id="IPR051393">
    <property type="entry name" value="ABC_transporter_permease"/>
</dbReference>
<dbReference type="Gene3D" id="1.10.3720.10">
    <property type="entry name" value="MetI-like"/>
    <property type="match status" value="1"/>
</dbReference>
<keyword evidence="3" id="KW-1003">Cell membrane</keyword>
<dbReference type="PANTHER" id="PTHR30193">
    <property type="entry name" value="ABC TRANSPORTER PERMEASE PROTEIN"/>
    <property type="match status" value="1"/>
</dbReference>
<dbReference type="SUPFAM" id="SSF161098">
    <property type="entry name" value="MetI-like"/>
    <property type="match status" value="1"/>
</dbReference>
<evidence type="ECO:0000256" key="4">
    <source>
        <dbReference type="ARBA" id="ARBA00022692"/>
    </source>
</evidence>